<dbReference type="SUPFAM" id="SSF159283">
    <property type="entry name" value="Guanosine diphospho-D-mannose pyrophosphorylase/mannose-6-phosphate isomerase linker domain"/>
    <property type="match status" value="1"/>
</dbReference>
<evidence type="ECO:0000256" key="6">
    <source>
        <dbReference type="ARBA" id="ARBA00023134"/>
    </source>
</evidence>
<dbReference type="InterPro" id="IPR051161">
    <property type="entry name" value="Mannose-6P_isomerase_type2"/>
</dbReference>
<dbReference type="Proteomes" id="UP000008701">
    <property type="component" value="Chromosome"/>
</dbReference>
<evidence type="ECO:0000256" key="2">
    <source>
        <dbReference type="ARBA" id="ARBA00012387"/>
    </source>
</evidence>
<accession>A1BJ04</accession>
<dbReference type="InterPro" id="IPR005835">
    <property type="entry name" value="NTP_transferase_dom"/>
</dbReference>
<dbReference type="PANTHER" id="PTHR46390">
    <property type="entry name" value="MANNOSE-1-PHOSPHATE GUANYLYLTRANSFERASE"/>
    <property type="match status" value="1"/>
</dbReference>
<dbReference type="Gene3D" id="3.90.550.10">
    <property type="entry name" value="Spore Coat Polysaccharide Biosynthesis Protein SpsA, Chain A"/>
    <property type="match status" value="1"/>
</dbReference>
<proteinExistence type="inferred from homology"/>
<evidence type="ECO:0000256" key="4">
    <source>
        <dbReference type="ARBA" id="ARBA00022695"/>
    </source>
</evidence>
<sequence>MNEVDNKRVYAVIMAGGTGKLLWPLARKKTPKQFVDLFDKKTMIDKTIQRIAGIVNTENIFIITNEQGKVMLLQSDCRIDPENIIVEPMSRNTAPCIALATAYIKKKDPDAVTIILPSDHLVIDEEKFLEILQAGIRIAAKKTSLVTIGINPDHPETNYGYIQADRELYIDPSDCGDYRLYKVKTFAEKPDYATAVQFLESKDFFWNSGMFIWHIDMFSKEIERSLPDLHRDFLNIYENIDTHNESEIIEDVYSWIHPISVDYGIMEKAESVYMLEGEFGWTDLGNWDQVAKVSVQPPYSAASREKGIVMIDCEQMYIRKPKDKVVCLIGTSNLIVVDTGDALLICNKGDSHKVGTAFDQLRRDDFDSYL</sequence>
<dbReference type="OrthoDB" id="9806359at2"/>
<dbReference type="HOGENOM" id="CLU_035527_0_1_10"/>
<keyword evidence="3 10" id="KW-0808">Transferase</keyword>
<dbReference type="GO" id="GO:0009298">
    <property type="term" value="P:GDP-mannose biosynthetic process"/>
    <property type="evidence" value="ECO:0007669"/>
    <property type="project" value="TreeGrafter"/>
</dbReference>
<organism evidence="10 11">
    <name type="scientific">Chlorobium phaeobacteroides (strain DSM 266 / SMG 266 / 2430)</name>
    <dbReference type="NCBI Taxonomy" id="290317"/>
    <lineage>
        <taxon>Bacteria</taxon>
        <taxon>Pseudomonadati</taxon>
        <taxon>Chlorobiota</taxon>
        <taxon>Chlorobiia</taxon>
        <taxon>Chlorobiales</taxon>
        <taxon>Chlorobiaceae</taxon>
        <taxon>Chlorobium/Pelodictyon group</taxon>
        <taxon>Chlorobium</taxon>
    </lineage>
</organism>
<dbReference type="EMBL" id="CP000492">
    <property type="protein sequence ID" value="ABL66381.1"/>
    <property type="molecule type" value="Genomic_DNA"/>
</dbReference>
<keyword evidence="6" id="KW-0342">GTP-binding</keyword>
<dbReference type="Pfam" id="PF22640">
    <property type="entry name" value="ManC_GMP_beta-helix"/>
    <property type="match status" value="1"/>
</dbReference>
<dbReference type="eggNOG" id="COG0836">
    <property type="taxonomic scope" value="Bacteria"/>
</dbReference>
<dbReference type="KEGG" id="cph:Cpha266_2393"/>
<protein>
    <recommendedName>
        <fullName evidence="2">mannose-1-phosphate guanylyltransferase</fullName>
        <ecNumber evidence="2">2.7.7.13</ecNumber>
    </recommendedName>
</protein>
<dbReference type="PANTHER" id="PTHR46390:SF1">
    <property type="entry name" value="MANNOSE-1-PHOSPHATE GUANYLYLTRANSFERASE"/>
    <property type="match status" value="1"/>
</dbReference>
<evidence type="ECO:0000256" key="1">
    <source>
        <dbReference type="ARBA" id="ARBA00006115"/>
    </source>
</evidence>
<keyword evidence="4 10" id="KW-0548">Nucleotidyltransferase</keyword>
<dbReference type="Pfam" id="PF00483">
    <property type="entry name" value="NTP_transferase"/>
    <property type="match status" value="1"/>
</dbReference>
<keyword evidence="10" id="KW-0413">Isomerase</keyword>
<evidence type="ECO:0000313" key="11">
    <source>
        <dbReference type="Proteomes" id="UP000008701"/>
    </source>
</evidence>
<dbReference type="RefSeq" id="WP_011746164.1">
    <property type="nucleotide sequence ID" value="NC_008639.1"/>
</dbReference>
<dbReference type="EC" id="2.7.7.13" evidence="2"/>
<evidence type="ECO:0000256" key="3">
    <source>
        <dbReference type="ARBA" id="ARBA00022679"/>
    </source>
</evidence>
<comment type="catalytic activity">
    <reaction evidence="7">
        <text>alpha-D-mannose 1-phosphate + GTP + H(+) = GDP-alpha-D-mannose + diphosphate</text>
        <dbReference type="Rhea" id="RHEA:15229"/>
        <dbReference type="ChEBI" id="CHEBI:15378"/>
        <dbReference type="ChEBI" id="CHEBI:33019"/>
        <dbReference type="ChEBI" id="CHEBI:37565"/>
        <dbReference type="ChEBI" id="CHEBI:57527"/>
        <dbReference type="ChEBI" id="CHEBI:58409"/>
        <dbReference type="EC" id="2.7.7.13"/>
    </reaction>
</comment>
<evidence type="ECO:0000259" key="9">
    <source>
        <dbReference type="Pfam" id="PF22640"/>
    </source>
</evidence>
<keyword evidence="5" id="KW-0547">Nucleotide-binding</keyword>
<comment type="similarity">
    <text evidence="1">Belongs to the mannose-6-phosphate isomerase type 2 family.</text>
</comment>
<gene>
    <name evidence="10" type="ordered locus">Cpha266_2393</name>
</gene>
<evidence type="ECO:0000256" key="7">
    <source>
        <dbReference type="ARBA" id="ARBA00047343"/>
    </source>
</evidence>
<reference evidence="10 11" key="1">
    <citation type="submission" date="2006-12" db="EMBL/GenBank/DDBJ databases">
        <title>Complete sequence of Chlorobium phaeobacteroides DSM 266.</title>
        <authorList>
            <consortium name="US DOE Joint Genome Institute"/>
            <person name="Copeland A."/>
            <person name="Lucas S."/>
            <person name="Lapidus A."/>
            <person name="Barry K."/>
            <person name="Detter J.C."/>
            <person name="Glavina del Rio T."/>
            <person name="Hammon N."/>
            <person name="Israni S."/>
            <person name="Pitluck S."/>
            <person name="Goltsman E."/>
            <person name="Schmutz J."/>
            <person name="Larimer F."/>
            <person name="Land M."/>
            <person name="Hauser L."/>
            <person name="Mikhailova N."/>
            <person name="Li T."/>
            <person name="Overmann J."/>
            <person name="Bryant D.A."/>
            <person name="Richardson P."/>
        </authorList>
    </citation>
    <scope>NUCLEOTIDE SEQUENCE [LARGE SCALE GENOMIC DNA]</scope>
    <source>
        <strain evidence="10 11">DSM 266</strain>
    </source>
</reference>
<dbReference type="InterPro" id="IPR054566">
    <property type="entry name" value="ManC/GMP-like_b-helix"/>
</dbReference>
<feature type="domain" description="MannoseP isomerase/GMP-like beta-helix" evidence="9">
    <location>
        <begin position="309"/>
        <end position="355"/>
    </location>
</feature>
<dbReference type="GO" id="GO:0005525">
    <property type="term" value="F:GTP binding"/>
    <property type="evidence" value="ECO:0007669"/>
    <property type="project" value="UniProtKB-KW"/>
</dbReference>
<keyword evidence="11" id="KW-1185">Reference proteome</keyword>
<evidence type="ECO:0000256" key="5">
    <source>
        <dbReference type="ARBA" id="ARBA00022741"/>
    </source>
</evidence>
<dbReference type="STRING" id="290317.Cpha266_2393"/>
<dbReference type="SUPFAM" id="SSF53448">
    <property type="entry name" value="Nucleotide-diphospho-sugar transferases"/>
    <property type="match status" value="1"/>
</dbReference>
<name>A1BJ04_CHLPD</name>
<dbReference type="AlphaFoldDB" id="A1BJ04"/>
<dbReference type="FunFam" id="3.90.550.10:FF:000046">
    <property type="entry name" value="Mannose-1-phosphate guanylyltransferase (GDP)"/>
    <property type="match status" value="1"/>
</dbReference>
<dbReference type="InterPro" id="IPR049577">
    <property type="entry name" value="GMPP_N"/>
</dbReference>
<dbReference type="GO" id="GO:0004475">
    <property type="term" value="F:mannose-1-phosphate guanylyltransferase (GTP) activity"/>
    <property type="evidence" value="ECO:0007669"/>
    <property type="project" value="UniProtKB-EC"/>
</dbReference>
<feature type="domain" description="Nucleotidyl transferase" evidence="8">
    <location>
        <begin position="11"/>
        <end position="294"/>
    </location>
</feature>
<evidence type="ECO:0000313" key="10">
    <source>
        <dbReference type="EMBL" id="ABL66381.1"/>
    </source>
</evidence>
<dbReference type="CDD" id="cd02509">
    <property type="entry name" value="GDP-M1P_Guanylyltransferase"/>
    <property type="match status" value="1"/>
</dbReference>
<evidence type="ECO:0000259" key="8">
    <source>
        <dbReference type="Pfam" id="PF00483"/>
    </source>
</evidence>
<dbReference type="InterPro" id="IPR029044">
    <property type="entry name" value="Nucleotide-diphossugar_trans"/>
</dbReference>
<dbReference type="GO" id="GO:0016853">
    <property type="term" value="F:isomerase activity"/>
    <property type="evidence" value="ECO:0007669"/>
    <property type="project" value="UniProtKB-KW"/>
</dbReference>